<name>A0A369T765_9PROT</name>
<dbReference type="AlphaFoldDB" id="A0A369T765"/>
<accession>A0A369T765</accession>
<dbReference type="PANTHER" id="PTHR46268:SF6">
    <property type="entry name" value="UNIVERSAL STRESS PROTEIN UP12"/>
    <property type="match status" value="1"/>
</dbReference>
<dbReference type="Proteomes" id="UP000253941">
    <property type="component" value="Unassembled WGS sequence"/>
</dbReference>
<evidence type="ECO:0000256" key="1">
    <source>
        <dbReference type="ARBA" id="ARBA00008791"/>
    </source>
</evidence>
<dbReference type="PRINTS" id="PR01438">
    <property type="entry name" value="UNVRSLSTRESS"/>
</dbReference>
<dbReference type="Gene3D" id="3.40.50.620">
    <property type="entry name" value="HUPs"/>
    <property type="match status" value="1"/>
</dbReference>
<proteinExistence type="inferred from homology"/>
<evidence type="ECO:0000259" key="3">
    <source>
        <dbReference type="Pfam" id="PF00582"/>
    </source>
</evidence>
<dbReference type="InterPro" id="IPR006015">
    <property type="entry name" value="Universal_stress_UspA"/>
</dbReference>
<dbReference type="InterPro" id="IPR006016">
    <property type="entry name" value="UspA"/>
</dbReference>
<dbReference type="Pfam" id="PF00582">
    <property type="entry name" value="Usp"/>
    <property type="match status" value="1"/>
</dbReference>
<dbReference type="InterPro" id="IPR014729">
    <property type="entry name" value="Rossmann-like_a/b/a_fold"/>
</dbReference>
<dbReference type="EMBL" id="QPMH01000015">
    <property type="protein sequence ID" value="RDD61160.1"/>
    <property type="molecule type" value="Genomic_DNA"/>
</dbReference>
<evidence type="ECO:0000313" key="4">
    <source>
        <dbReference type="EMBL" id="RDD61160.1"/>
    </source>
</evidence>
<keyword evidence="5" id="KW-1185">Reference proteome</keyword>
<feature type="region of interest" description="Disordered" evidence="2">
    <location>
        <begin position="1"/>
        <end position="41"/>
    </location>
</feature>
<evidence type="ECO:0000313" key="5">
    <source>
        <dbReference type="Proteomes" id="UP000253941"/>
    </source>
</evidence>
<comment type="similarity">
    <text evidence="1">Belongs to the universal stress protein A family.</text>
</comment>
<dbReference type="CDD" id="cd00293">
    <property type="entry name" value="USP-like"/>
    <property type="match status" value="1"/>
</dbReference>
<reference evidence="4 5" key="1">
    <citation type="submission" date="2018-07" db="EMBL/GenBank/DDBJ databases">
        <title>Venubactetium sediminum gen. nov., sp. nov., isolated from a marine solar saltern.</title>
        <authorList>
            <person name="Wang S."/>
        </authorList>
    </citation>
    <scope>NUCLEOTIDE SEQUENCE [LARGE SCALE GENOMIC DNA]</scope>
    <source>
        <strain evidence="4 5">WD2A32</strain>
    </source>
</reference>
<evidence type="ECO:0000256" key="2">
    <source>
        <dbReference type="SAM" id="MobiDB-lite"/>
    </source>
</evidence>
<comment type="caution">
    <text evidence="4">The sequence shown here is derived from an EMBL/GenBank/DDBJ whole genome shotgun (WGS) entry which is preliminary data.</text>
</comment>
<sequence length="194" mass="20647">MAPSLADRRVPARPTRIDQDQGEPPPTASGSDTRGAAPACRGGDRMYKRILAAVDGSPNSYRAVERAAIIAKTQNAELVLANVEPRQPVPESLRQFARVEHLDEGATETWENIARAVLHRASSEATEAAGGELKIREETMIGDPADAILDAADAENPDLIVVGNRGFSQIKGLILGSVSQKLAANAHVDVLIVK</sequence>
<feature type="compositionally biased region" description="Basic and acidic residues" evidence="2">
    <location>
        <begin position="1"/>
        <end position="19"/>
    </location>
</feature>
<protein>
    <submittedName>
        <fullName evidence="4">Universal stress protein</fullName>
    </submittedName>
</protein>
<organism evidence="4 5">
    <name type="scientific">Ferruginivarius sediminum</name>
    <dbReference type="NCBI Taxonomy" id="2661937"/>
    <lineage>
        <taxon>Bacteria</taxon>
        <taxon>Pseudomonadati</taxon>
        <taxon>Pseudomonadota</taxon>
        <taxon>Alphaproteobacteria</taxon>
        <taxon>Rhodospirillales</taxon>
        <taxon>Rhodospirillaceae</taxon>
        <taxon>Ferruginivarius</taxon>
    </lineage>
</organism>
<dbReference type="PANTHER" id="PTHR46268">
    <property type="entry name" value="STRESS RESPONSE PROTEIN NHAX"/>
    <property type="match status" value="1"/>
</dbReference>
<dbReference type="SUPFAM" id="SSF52402">
    <property type="entry name" value="Adenine nucleotide alpha hydrolases-like"/>
    <property type="match status" value="1"/>
</dbReference>
<feature type="domain" description="UspA" evidence="3">
    <location>
        <begin position="46"/>
        <end position="194"/>
    </location>
</feature>
<gene>
    <name evidence="4" type="ORF">DRB17_14810</name>
</gene>